<evidence type="ECO:0000256" key="1">
    <source>
        <dbReference type="SAM" id="MobiDB-lite"/>
    </source>
</evidence>
<dbReference type="Proteomes" id="UP000499080">
    <property type="component" value="Unassembled WGS sequence"/>
</dbReference>
<evidence type="ECO:0000313" key="2">
    <source>
        <dbReference type="EMBL" id="GBN48219.1"/>
    </source>
</evidence>
<reference evidence="2 3" key="1">
    <citation type="journal article" date="2019" name="Sci. Rep.">
        <title>Orb-weaving spider Araneus ventricosus genome elucidates the spidroin gene catalogue.</title>
        <authorList>
            <person name="Kono N."/>
            <person name="Nakamura H."/>
            <person name="Ohtoshi R."/>
            <person name="Moran D.A.P."/>
            <person name="Shinohara A."/>
            <person name="Yoshida Y."/>
            <person name="Fujiwara M."/>
            <person name="Mori M."/>
            <person name="Tomita M."/>
            <person name="Arakawa K."/>
        </authorList>
    </citation>
    <scope>NUCLEOTIDE SEQUENCE [LARGE SCALE GENOMIC DNA]</scope>
</reference>
<keyword evidence="3" id="KW-1185">Reference proteome</keyword>
<feature type="region of interest" description="Disordered" evidence="1">
    <location>
        <begin position="1"/>
        <end position="41"/>
    </location>
</feature>
<comment type="caution">
    <text evidence="2">The sequence shown here is derived from an EMBL/GenBank/DDBJ whole genome shotgun (WGS) entry which is preliminary data.</text>
</comment>
<gene>
    <name evidence="2" type="ORF">AVEN_66612_1</name>
</gene>
<feature type="non-terminal residue" evidence="2">
    <location>
        <position position="41"/>
    </location>
</feature>
<protein>
    <submittedName>
        <fullName evidence="2">Uncharacterized protein</fullName>
    </submittedName>
</protein>
<sequence>CYYPVEHKQSSSIRPSSVKPPGSEISGMSPTSREEVISVEQ</sequence>
<dbReference type="EMBL" id="BGPR01214042">
    <property type="protein sequence ID" value="GBN48219.1"/>
    <property type="molecule type" value="Genomic_DNA"/>
</dbReference>
<name>A0A4Y2PAV7_ARAVE</name>
<accession>A0A4Y2PAV7</accession>
<evidence type="ECO:0000313" key="3">
    <source>
        <dbReference type="Proteomes" id="UP000499080"/>
    </source>
</evidence>
<dbReference type="AlphaFoldDB" id="A0A4Y2PAV7"/>
<feature type="non-terminal residue" evidence="2">
    <location>
        <position position="1"/>
    </location>
</feature>
<proteinExistence type="predicted"/>
<feature type="compositionally biased region" description="Basic and acidic residues" evidence="1">
    <location>
        <begin position="32"/>
        <end position="41"/>
    </location>
</feature>
<organism evidence="2 3">
    <name type="scientific">Araneus ventricosus</name>
    <name type="common">Orbweaver spider</name>
    <name type="synonym">Epeira ventricosa</name>
    <dbReference type="NCBI Taxonomy" id="182803"/>
    <lineage>
        <taxon>Eukaryota</taxon>
        <taxon>Metazoa</taxon>
        <taxon>Ecdysozoa</taxon>
        <taxon>Arthropoda</taxon>
        <taxon>Chelicerata</taxon>
        <taxon>Arachnida</taxon>
        <taxon>Araneae</taxon>
        <taxon>Araneomorphae</taxon>
        <taxon>Entelegynae</taxon>
        <taxon>Araneoidea</taxon>
        <taxon>Araneidae</taxon>
        <taxon>Araneus</taxon>
    </lineage>
</organism>